<keyword evidence="1" id="KW-0472">Membrane</keyword>
<dbReference type="RefSeq" id="WP_185409348.1">
    <property type="nucleotide sequence ID" value="NZ_JAARRE010000003.1"/>
</dbReference>
<dbReference type="Proteomes" id="UP000535908">
    <property type="component" value="Unassembled WGS sequence"/>
</dbReference>
<protein>
    <submittedName>
        <fullName evidence="2">Uncharacterized protein</fullName>
    </submittedName>
</protein>
<gene>
    <name evidence="2" type="ORF">HCA69_06965</name>
</gene>
<name>A0A7X0Y3C0_9LIST</name>
<dbReference type="AlphaFoldDB" id="A0A7X0Y3C0"/>
<reference evidence="2 3" key="1">
    <citation type="submission" date="2020-03" db="EMBL/GenBank/DDBJ databases">
        <title>Soil Listeria distribution.</title>
        <authorList>
            <person name="Liao J."/>
            <person name="Wiedmann M."/>
        </authorList>
    </citation>
    <scope>NUCLEOTIDE SEQUENCE [LARGE SCALE GENOMIC DNA]</scope>
    <source>
        <strain evidence="2 3">FSL L7-0741</strain>
    </source>
</reference>
<proteinExistence type="predicted"/>
<organism evidence="2 3">
    <name type="scientific">Listeria grandensis</name>
    <dbReference type="NCBI Taxonomy" id="1494963"/>
    <lineage>
        <taxon>Bacteria</taxon>
        <taxon>Bacillati</taxon>
        <taxon>Bacillota</taxon>
        <taxon>Bacilli</taxon>
        <taxon>Bacillales</taxon>
        <taxon>Listeriaceae</taxon>
        <taxon>Listeria</taxon>
    </lineage>
</organism>
<comment type="caution">
    <text evidence="2">The sequence shown here is derived from an EMBL/GenBank/DDBJ whole genome shotgun (WGS) entry which is preliminary data.</text>
</comment>
<accession>A0A7X0Y3C0</accession>
<evidence type="ECO:0000256" key="1">
    <source>
        <dbReference type="SAM" id="Phobius"/>
    </source>
</evidence>
<keyword evidence="1" id="KW-1133">Transmembrane helix</keyword>
<dbReference type="EMBL" id="JAARWN010000004">
    <property type="protein sequence ID" value="MBC1936103.1"/>
    <property type="molecule type" value="Genomic_DNA"/>
</dbReference>
<feature type="transmembrane region" description="Helical" evidence="1">
    <location>
        <begin position="6"/>
        <end position="25"/>
    </location>
</feature>
<keyword evidence="1" id="KW-0812">Transmembrane</keyword>
<evidence type="ECO:0000313" key="2">
    <source>
        <dbReference type="EMBL" id="MBC1936103.1"/>
    </source>
</evidence>
<sequence>MITLVLAGTKLLIVLATGALSILFLKKELRLRRQLLTGKSRRKNLTEQKQQSGWDASFHSNRWHIDIRKQHEKDSSTTKEE</sequence>
<evidence type="ECO:0000313" key="3">
    <source>
        <dbReference type="Proteomes" id="UP000535908"/>
    </source>
</evidence>